<organism evidence="1 2">
    <name type="scientific">Solirubrobacter pauli</name>
    <dbReference type="NCBI Taxonomy" id="166793"/>
    <lineage>
        <taxon>Bacteria</taxon>
        <taxon>Bacillati</taxon>
        <taxon>Actinomycetota</taxon>
        <taxon>Thermoleophilia</taxon>
        <taxon>Solirubrobacterales</taxon>
        <taxon>Solirubrobacteraceae</taxon>
        <taxon>Solirubrobacter</taxon>
    </lineage>
</organism>
<dbReference type="OrthoDB" id="2020141at2"/>
<proteinExistence type="predicted"/>
<name>A0A660LD82_9ACTN</name>
<accession>A0A660LD82</accession>
<evidence type="ECO:0000313" key="1">
    <source>
        <dbReference type="EMBL" id="RKQ93007.1"/>
    </source>
</evidence>
<dbReference type="RefSeq" id="WP_121250773.1">
    <property type="nucleotide sequence ID" value="NZ_RBIL01000001.1"/>
</dbReference>
<protein>
    <recommendedName>
        <fullName evidence="3">AAA ATPase-like protein</fullName>
    </recommendedName>
</protein>
<keyword evidence="2" id="KW-1185">Reference proteome</keyword>
<comment type="caution">
    <text evidence="1">The sequence shown here is derived from an EMBL/GenBank/DDBJ whole genome shotgun (WGS) entry which is preliminary data.</text>
</comment>
<reference evidence="1 2" key="1">
    <citation type="submission" date="2018-10" db="EMBL/GenBank/DDBJ databases">
        <title>Genomic Encyclopedia of Archaeal and Bacterial Type Strains, Phase II (KMG-II): from individual species to whole genera.</title>
        <authorList>
            <person name="Goeker M."/>
        </authorList>
    </citation>
    <scope>NUCLEOTIDE SEQUENCE [LARGE SCALE GENOMIC DNA]</scope>
    <source>
        <strain evidence="1 2">DSM 14954</strain>
    </source>
</reference>
<evidence type="ECO:0008006" key="3">
    <source>
        <dbReference type="Google" id="ProtNLM"/>
    </source>
</evidence>
<sequence length="83" mass="8896">MHLRRRTCPPQAIEYVGAAIGRRAQLEEIDAALRDRSVVVEAAAGIGKSCLVREVVAAQEAGGALTDWVQATRSAATIPLARW</sequence>
<dbReference type="EMBL" id="RBIL01000001">
    <property type="protein sequence ID" value="RKQ93007.1"/>
    <property type="molecule type" value="Genomic_DNA"/>
</dbReference>
<dbReference type="Proteomes" id="UP000278962">
    <property type="component" value="Unassembled WGS sequence"/>
</dbReference>
<dbReference type="AlphaFoldDB" id="A0A660LD82"/>
<gene>
    <name evidence="1" type="ORF">C8N24_2866</name>
</gene>
<evidence type="ECO:0000313" key="2">
    <source>
        <dbReference type="Proteomes" id="UP000278962"/>
    </source>
</evidence>